<dbReference type="OrthoDB" id="13601at2759"/>
<evidence type="ECO:0000256" key="1">
    <source>
        <dbReference type="ARBA" id="ARBA00004569"/>
    </source>
</evidence>
<reference evidence="8 9" key="1">
    <citation type="journal article" date="2018" name="Nat. Ecol. Evol.">
        <title>Pezizomycetes genomes reveal the molecular basis of ectomycorrhizal truffle lifestyle.</title>
        <authorList>
            <person name="Murat C."/>
            <person name="Payen T."/>
            <person name="Noel B."/>
            <person name="Kuo A."/>
            <person name="Morin E."/>
            <person name="Chen J."/>
            <person name="Kohler A."/>
            <person name="Krizsan K."/>
            <person name="Balestrini R."/>
            <person name="Da Silva C."/>
            <person name="Montanini B."/>
            <person name="Hainaut M."/>
            <person name="Levati E."/>
            <person name="Barry K.W."/>
            <person name="Belfiori B."/>
            <person name="Cichocki N."/>
            <person name="Clum A."/>
            <person name="Dockter R.B."/>
            <person name="Fauchery L."/>
            <person name="Guy J."/>
            <person name="Iotti M."/>
            <person name="Le Tacon F."/>
            <person name="Lindquist E.A."/>
            <person name="Lipzen A."/>
            <person name="Malagnac F."/>
            <person name="Mello A."/>
            <person name="Molinier V."/>
            <person name="Miyauchi S."/>
            <person name="Poulain J."/>
            <person name="Riccioni C."/>
            <person name="Rubini A."/>
            <person name="Sitrit Y."/>
            <person name="Splivallo R."/>
            <person name="Traeger S."/>
            <person name="Wang M."/>
            <person name="Zifcakova L."/>
            <person name="Wipf D."/>
            <person name="Zambonelli A."/>
            <person name="Paolocci F."/>
            <person name="Nowrousian M."/>
            <person name="Ottonello S."/>
            <person name="Baldrian P."/>
            <person name="Spatafora J.W."/>
            <person name="Henrissat B."/>
            <person name="Nagy L.G."/>
            <person name="Aury J.M."/>
            <person name="Wincker P."/>
            <person name="Grigoriev I.V."/>
            <person name="Bonfante P."/>
            <person name="Martin F.M."/>
        </authorList>
    </citation>
    <scope>NUCLEOTIDE SEQUENCE [LARGE SCALE GENOMIC DNA]</scope>
    <source>
        <strain evidence="8 9">ATCC MYA-4762</strain>
    </source>
</reference>
<evidence type="ECO:0000256" key="5">
    <source>
        <dbReference type="ARBA" id="ARBA00023128"/>
    </source>
</evidence>
<name>A0A3N4M2W5_9PEZI</name>
<sequence length="89" mass="10006">MGLEEALKADPPCLPRACAIQDCLLKNQYNESKCSHLIDALYECCAEFYRRRGKAAKSVCCPSESLLQLKISQRRKETGGAVLKETKQR</sequence>
<comment type="subcellular location">
    <subcellularLocation>
        <location evidence="1">Mitochondrion intermembrane space</location>
    </subcellularLocation>
</comment>
<gene>
    <name evidence="8" type="ORF">L211DRAFT_801438</name>
</gene>
<keyword evidence="9" id="KW-1185">Reference proteome</keyword>
<proteinExistence type="inferred from homology"/>
<dbReference type="InterPro" id="IPR027179">
    <property type="entry name" value="CMC4"/>
</dbReference>
<accession>A0A3N4M2W5</accession>
<keyword evidence="4" id="KW-0677">Repeat</keyword>
<evidence type="ECO:0000256" key="7">
    <source>
        <dbReference type="PIRSR" id="PIRSR627179-50"/>
    </source>
</evidence>
<evidence type="ECO:0000313" key="9">
    <source>
        <dbReference type="Proteomes" id="UP000267821"/>
    </source>
</evidence>
<protein>
    <recommendedName>
        <fullName evidence="3">Cx9C motif-containing protein 4, mitochondrial</fullName>
    </recommendedName>
</protein>
<keyword evidence="6 7" id="KW-1015">Disulfide bond</keyword>
<organism evidence="8 9">
    <name type="scientific">Terfezia boudieri ATCC MYA-4762</name>
    <dbReference type="NCBI Taxonomy" id="1051890"/>
    <lineage>
        <taxon>Eukaryota</taxon>
        <taxon>Fungi</taxon>
        <taxon>Dikarya</taxon>
        <taxon>Ascomycota</taxon>
        <taxon>Pezizomycotina</taxon>
        <taxon>Pezizomycetes</taxon>
        <taxon>Pezizales</taxon>
        <taxon>Pezizaceae</taxon>
        <taxon>Terfezia</taxon>
    </lineage>
</organism>
<dbReference type="EMBL" id="ML121529">
    <property type="protein sequence ID" value="RPB28229.1"/>
    <property type="molecule type" value="Genomic_DNA"/>
</dbReference>
<evidence type="ECO:0000256" key="4">
    <source>
        <dbReference type="ARBA" id="ARBA00022737"/>
    </source>
</evidence>
<dbReference type="AlphaFoldDB" id="A0A3N4M2W5"/>
<dbReference type="PANTHER" id="PTHR15590">
    <property type="entry name" value="CX9C MOTIF-CONTAINING PROTEIN 4"/>
    <property type="match status" value="1"/>
</dbReference>
<dbReference type="STRING" id="1051890.A0A3N4M2W5"/>
<dbReference type="Proteomes" id="UP000267821">
    <property type="component" value="Unassembled WGS sequence"/>
</dbReference>
<evidence type="ECO:0000256" key="3">
    <source>
        <dbReference type="ARBA" id="ARBA00019406"/>
    </source>
</evidence>
<evidence type="ECO:0000256" key="6">
    <source>
        <dbReference type="ARBA" id="ARBA00023157"/>
    </source>
</evidence>
<dbReference type="PANTHER" id="PTHR15590:SF0">
    <property type="entry name" value="CX9C MOTIF-CONTAINING PROTEIN 4"/>
    <property type="match status" value="1"/>
</dbReference>
<feature type="disulfide bond" evidence="7">
    <location>
        <begin position="45"/>
        <end position="61"/>
    </location>
</feature>
<dbReference type="GO" id="GO:0005758">
    <property type="term" value="C:mitochondrial intermembrane space"/>
    <property type="evidence" value="ECO:0007669"/>
    <property type="project" value="UniProtKB-SubCell"/>
</dbReference>
<dbReference type="InterPro" id="IPR009069">
    <property type="entry name" value="Cys_alpha_HP_mot_SF"/>
</dbReference>
<dbReference type="InParanoid" id="A0A3N4M2W5"/>
<dbReference type="FunFam" id="1.10.287.1130:FF:000008">
    <property type="entry name" value="Cx9C motif-containing protein 4, mitochondrial"/>
    <property type="match status" value="1"/>
</dbReference>
<dbReference type="SUPFAM" id="SSF47072">
    <property type="entry name" value="Cysteine alpha-hairpin motif"/>
    <property type="match status" value="1"/>
</dbReference>
<comment type="similarity">
    <text evidence="2">Belongs to the CMC4 family.</text>
</comment>
<dbReference type="FunCoup" id="A0A3N4M2W5">
    <property type="interactions" value="75"/>
</dbReference>
<dbReference type="PROSITE" id="PS51808">
    <property type="entry name" value="CHCH"/>
    <property type="match status" value="1"/>
</dbReference>
<feature type="disulfide bond" evidence="7">
    <location>
        <begin position="13"/>
        <end position="44"/>
    </location>
</feature>
<dbReference type="Pfam" id="PF08991">
    <property type="entry name" value="CMC4"/>
    <property type="match status" value="1"/>
</dbReference>
<dbReference type="Gene3D" id="1.10.287.1130">
    <property type="entry name" value="CytochromE C oxidase copper chaperone"/>
    <property type="match status" value="1"/>
</dbReference>
<evidence type="ECO:0000313" key="8">
    <source>
        <dbReference type="EMBL" id="RPB28229.1"/>
    </source>
</evidence>
<feature type="disulfide bond" evidence="7">
    <location>
        <begin position="23"/>
        <end position="34"/>
    </location>
</feature>
<keyword evidence="5" id="KW-0496">Mitochondrion</keyword>
<evidence type="ECO:0000256" key="2">
    <source>
        <dbReference type="ARBA" id="ARBA00009858"/>
    </source>
</evidence>